<proteinExistence type="predicted"/>
<keyword evidence="2" id="KW-1185">Reference proteome</keyword>
<evidence type="ECO:0000313" key="1">
    <source>
        <dbReference type="EMBL" id="TPN84053.1"/>
    </source>
</evidence>
<evidence type="ECO:0000313" key="2">
    <source>
        <dbReference type="Proteomes" id="UP000315540"/>
    </source>
</evidence>
<accession>A0A504J910</accession>
<sequence>MLQKFIQKRAELIEQTDPDRIYVENIRSFFKIPYRMARFFCEMAVKERFFRKKVGVFCTNDDCGRLIHSYNKRSEIDDEIICDLCADLERDKFVFEKEEIHITEFYQLTK</sequence>
<dbReference type="OrthoDB" id="1358201at2"/>
<organism evidence="1 2">
    <name type="scientific">Aquimarina algicola</name>
    <dbReference type="NCBI Taxonomy" id="2589995"/>
    <lineage>
        <taxon>Bacteria</taxon>
        <taxon>Pseudomonadati</taxon>
        <taxon>Bacteroidota</taxon>
        <taxon>Flavobacteriia</taxon>
        <taxon>Flavobacteriales</taxon>
        <taxon>Flavobacteriaceae</taxon>
        <taxon>Aquimarina</taxon>
    </lineage>
</organism>
<name>A0A504J910_9FLAO</name>
<dbReference type="Proteomes" id="UP000315540">
    <property type="component" value="Unassembled WGS sequence"/>
</dbReference>
<gene>
    <name evidence="1" type="ORF">FHK87_19015</name>
</gene>
<dbReference type="EMBL" id="VFWZ01000006">
    <property type="protein sequence ID" value="TPN84053.1"/>
    <property type="molecule type" value="Genomic_DNA"/>
</dbReference>
<dbReference type="RefSeq" id="WP_140595361.1">
    <property type="nucleotide sequence ID" value="NZ_VFWZ01000006.1"/>
</dbReference>
<comment type="caution">
    <text evidence="1">The sequence shown here is derived from an EMBL/GenBank/DDBJ whole genome shotgun (WGS) entry which is preliminary data.</text>
</comment>
<protein>
    <submittedName>
        <fullName evidence="1">Uncharacterized protein</fullName>
    </submittedName>
</protein>
<dbReference type="AlphaFoldDB" id="A0A504J910"/>
<reference evidence="1 2" key="1">
    <citation type="submission" date="2019-06" db="EMBL/GenBank/DDBJ databases">
        <authorList>
            <person name="Meng X."/>
        </authorList>
    </citation>
    <scope>NUCLEOTIDE SEQUENCE [LARGE SCALE GENOMIC DNA]</scope>
    <source>
        <strain evidence="1 2">M625</strain>
    </source>
</reference>